<sequence>MSLFPSFFVIQVGFAPLPVPLMQALRQIEVETTVGQASIFRLHFDLSRNSFGDLDALAIDIFRPLVPITIRVAAGLPIPQTIINGFIKDSKVSASNTPGSSTLEVVGMDALGTIMTHIQQPFPWPNSPDSVIATAIFGKYTMIPMVIPTPPTRTILDTTTTQRTHDAKILFDMAECHGYEVFIQPDPIIGKDIGHFHPPFITVPPQGVLSIDFGTQTNLNSFSVSNDMLKPTSLVSASVDPNTRAPIPVVGPVSTDLPMGLEPTLLRIVPPPIERPKGTDAANPAEAQLKVMARATESSRAITANGEVDGLKYNRPLMAGLPVLVRGAGRQNSGLYYVTSVNHRISRDDYTQSFSAYRNAVGLTGAEVFIDPLAAAI</sequence>
<protein>
    <recommendedName>
        <fullName evidence="3">Phage protein D</fullName>
    </recommendedName>
</protein>
<gene>
    <name evidence="1" type="ORF">G3M70_11185</name>
</gene>
<organism evidence="1 2">
    <name type="scientific">Candidatus Nitronauta litoralis</name>
    <dbReference type="NCBI Taxonomy" id="2705533"/>
    <lineage>
        <taxon>Bacteria</taxon>
        <taxon>Pseudomonadati</taxon>
        <taxon>Nitrospinota/Tectimicrobiota group</taxon>
        <taxon>Nitrospinota</taxon>
        <taxon>Nitrospinia</taxon>
        <taxon>Nitrospinales</taxon>
        <taxon>Nitrospinaceae</taxon>
        <taxon>Candidatus Nitronauta</taxon>
    </lineage>
</organism>
<proteinExistence type="predicted"/>
<evidence type="ECO:0000313" key="2">
    <source>
        <dbReference type="Proteomes" id="UP000594688"/>
    </source>
</evidence>
<dbReference type="KEGG" id="nli:G3M70_11185"/>
<dbReference type="Proteomes" id="UP000594688">
    <property type="component" value="Chromosome"/>
</dbReference>
<reference evidence="1 2" key="1">
    <citation type="submission" date="2020-02" db="EMBL/GenBank/DDBJ databases">
        <title>Genomic and physiological characterization of two novel Nitrospinaceae genera.</title>
        <authorList>
            <person name="Mueller A.J."/>
            <person name="Jung M.-Y."/>
            <person name="Strachan C.R."/>
            <person name="Herbold C.W."/>
            <person name="Kirkegaard R.H."/>
            <person name="Daims H."/>
        </authorList>
    </citation>
    <scope>NUCLEOTIDE SEQUENCE [LARGE SCALE GENOMIC DNA]</scope>
    <source>
        <strain evidence="1">EB</strain>
    </source>
</reference>
<evidence type="ECO:0008006" key="3">
    <source>
        <dbReference type="Google" id="ProtNLM"/>
    </source>
</evidence>
<dbReference type="EMBL" id="CP048685">
    <property type="protein sequence ID" value="QPJ62402.1"/>
    <property type="molecule type" value="Genomic_DNA"/>
</dbReference>
<evidence type="ECO:0000313" key="1">
    <source>
        <dbReference type="EMBL" id="QPJ62402.1"/>
    </source>
</evidence>
<dbReference type="AlphaFoldDB" id="A0A7T0BWP8"/>
<dbReference type="SUPFAM" id="SSF69279">
    <property type="entry name" value="Phage tail proteins"/>
    <property type="match status" value="1"/>
</dbReference>
<name>A0A7T0BWP8_9BACT</name>
<accession>A0A7T0BWP8</accession>